<evidence type="ECO:0000256" key="7">
    <source>
        <dbReference type="ARBA" id="ARBA00023163"/>
    </source>
</evidence>
<dbReference type="GO" id="GO:0005634">
    <property type="term" value="C:nucleus"/>
    <property type="evidence" value="ECO:0007669"/>
    <property type="project" value="UniProtKB-SubCell"/>
</dbReference>
<evidence type="ECO:0000256" key="10">
    <source>
        <dbReference type="SAM" id="MobiDB-lite"/>
    </source>
</evidence>
<dbReference type="PANTHER" id="PTHR31832:SF87">
    <property type="entry name" value="B-BOX ZINC FINGER PROTEIN 20"/>
    <property type="match status" value="1"/>
</dbReference>
<name>A0ABD3BVJ4_9LAMI</name>
<comment type="caution">
    <text evidence="12">The sequence shown here is derived from an EMBL/GenBank/DDBJ whole genome shotgun (WGS) entry which is preliminary data.</text>
</comment>
<feature type="compositionally biased region" description="Polar residues" evidence="10">
    <location>
        <begin position="154"/>
        <end position="165"/>
    </location>
</feature>
<evidence type="ECO:0000256" key="4">
    <source>
        <dbReference type="ARBA" id="ARBA00022771"/>
    </source>
</evidence>
<dbReference type="GO" id="GO:0008270">
    <property type="term" value="F:zinc ion binding"/>
    <property type="evidence" value="ECO:0007669"/>
    <property type="project" value="UniProtKB-KW"/>
</dbReference>
<evidence type="ECO:0000256" key="8">
    <source>
        <dbReference type="ARBA" id="ARBA00023242"/>
    </source>
</evidence>
<dbReference type="Proteomes" id="UP001632038">
    <property type="component" value="Unassembled WGS sequence"/>
</dbReference>
<dbReference type="InterPro" id="IPR000315">
    <property type="entry name" value="Znf_B-box"/>
</dbReference>
<evidence type="ECO:0000256" key="1">
    <source>
        <dbReference type="ARBA" id="ARBA00004123"/>
    </source>
</evidence>
<feature type="region of interest" description="Disordered" evidence="10">
    <location>
        <begin position="136"/>
        <end position="165"/>
    </location>
</feature>
<dbReference type="GO" id="GO:0006355">
    <property type="term" value="P:regulation of DNA-templated transcription"/>
    <property type="evidence" value="ECO:0007669"/>
    <property type="project" value="UniProtKB-ARBA"/>
</dbReference>
<keyword evidence="8" id="KW-0539">Nucleus</keyword>
<feature type="compositionally biased region" description="Low complexity" evidence="10">
    <location>
        <begin position="136"/>
        <end position="147"/>
    </location>
</feature>
<accession>A0ABD3BVJ4</accession>
<feature type="domain" description="B box-type" evidence="11">
    <location>
        <begin position="53"/>
        <end position="100"/>
    </location>
</feature>
<keyword evidence="2" id="KW-0479">Metal-binding</keyword>
<dbReference type="Pfam" id="PF00643">
    <property type="entry name" value="zf-B_box"/>
    <property type="match status" value="1"/>
</dbReference>
<evidence type="ECO:0000256" key="9">
    <source>
        <dbReference type="PROSITE-ProRule" id="PRU00024"/>
    </source>
</evidence>
<dbReference type="EMBL" id="JAVIJP010000066">
    <property type="protein sequence ID" value="KAL3621282.1"/>
    <property type="molecule type" value="Genomic_DNA"/>
</dbReference>
<dbReference type="Gene3D" id="3.30.160.60">
    <property type="entry name" value="Classic Zinc Finger"/>
    <property type="match status" value="1"/>
</dbReference>
<keyword evidence="5" id="KW-0862">Zinc</keyword>
<dbReference type="PROSITE" id="PS50119">
    <property type="entry name" value="ZF_BBOX"/>
    <property type="match status" value="2"/>
</dbReference>
<keyword evidence="3" id="KW-0677">Repeat</keyword>
<dbReference type="GO" id="GO:0000976">
    <property type="term" value="F:transcription cis-regulatory region binding"/>
    <property type="evidence" value="ECO:0007669"/>
    <property type="project" value="UniProtKB-ARBA"/>
</dbReference>
<keyword evidence="7" id="KW-0804">Transcription</keyword>
<sequence>MKIQCDVYAKEAAAIFCTADEAALCHNCDNRVHNANKLASKHPRFSLLHPQFKQSQLCDICQERQALLFCQEDRALLCRECDIPIHKANELTKNHNRFLLTGVKLSAAASSYQAGTSSSGSQSETGIKVLEANDVNSQSNCSGSSSNPLRDNETNQPPNEQYSNSTTNSISEYLLETLPGWHVEDFLDPSTHYGFCKSEIRDQISTPFTNEDLKLERNFRFRHQRKNYVFT</sequence>
<evidence type="ECO:0000256" key="6">
    <source>
        <dbReference type="ARBA" id="ARBA00023015"/>
    </source>
</evidence>
<keyword evidence="4 9" id="KW-0863">Zinc-finger</keyword>
<proteinExistence type="predicted"/>
<evidence type="ECO:0000256" key="3">
    <source>
        <dbReference type="ARBA" id="ARBA00022737"/>
    </source>
</evidence>
<dbReference type="CDD" id="cd19821">
    <property type="entry name" value="Bbox1_BBX-like"/>
    <property type="match status" value="2"/>
</dbReference>
<reference evidence="13" key="1">
    <citation type="journal article" date="2024" name="IScience">
        <title>Strigolactones Initiate the Formation of Haustorium-like Structures in Castilleja.</title>
        <authorList>
            <person name="Buerger M."/>
            <person name="Peterson D."/>
            <person name="Chory J."/>
        </authorList>
    </citation>
    <scope>NUCLEOTIDE SEQUENCE [LARGE SCALE GENOMIC DNA]</scope>
</reference>
<evidence type="ECO:0000256" key="5">
    <source>
        <dbReference type="ARBA" id="ARBA00022833"/>
    </source>
</evidence>
<dbReference type="InterPro" id="IPR051979">
    <property type="entry name" value="B-box_zinc_finger"/>
</dbReference>
<evidence type="ECO:0000259" key="11">
    <source>
        <dbReference type="PROSITE" id="PS50119"/>
    </source>
</evidence>
<protein>
    <recommendedName>
        <fullName evidence="11">B box-type domain-containing protein</fullName>
    </recommendedName>
</protein>
<organism evidence="12 13">
    <name type="scientific">Castilleja foliolosa</name>
    <dbReference type="NCBI Taxonomy" id="1961234"/>
    <lineage>
        <taxon>Eukaryota</taxon>
        <taxon>Viridiplantae</taxon>
        <taxon>Streptophyta</taxon>
        <taxon>Embryophyta</taxon>
        <taxon>Tracheophyta</taxon>
        <taxon>Spermatophyta</taxon>
        <taxon>Magnoliopsida</taxon>
        <taxon>eudicotyledons</taxon>
        <taxon>Gunneridae</taxon>
        <taxon>Pentapetalae</taxon>
        <taxon>asterids</taxon>
        <taxon>lamiids</taxon>
        <taxon>Lamiales</taxon>
        <taxon>Orobanchaceae</taxon>
        <taxon>Pedicularideae</taxon>
        <taxon>Castillejinae</taxon>
        <taxon>Castilleja</taxon>
    </lineage>
</organism>
<dbReference type="SMART" id="SM00336">
    <property type="entry name" value="BBOX"/>
    <property type="match status" value="2"/>
</dbReference>
<feature type="domain" description="B box-type" evidence="11">
    <location>
        <begin position="1"/>
        <end position="47"/>
    </location>
</feature>
<evidence type="ECO:0000313" key="12">
    <source>
        <dbReference type="EMBL" id="KAL3621282.1"/>
    </source>
</evidence>
<dbReference type="PANTHER" id="PTHR31832">
    <property type="entry name" value="B-BOX ZINC FINGER PROTEIN 22"/>
    <property type="match status" value="1"/>
</dbReference>
<dbReference type="AlphaFoldDB" id="A0ABD3BVJ4"/>
<dbReference type="FunFam" id="3.30.160.60:FF:000856">
    <property type="entry name" value="B-box zinc finger protein 21"/>
    <property type="match status" value="1"/>
</dbReference>
<keyword evidence="13" id="KW-1185">Reference proteome</keyword>
<evidence type="ECO:0000256" key="2">
    <source>
        <dbReference type="ARBA" id="ARBA00022723"/>
    </source>
</evidence>
<comment type="subcellular location">
    <subcellularLocation>
        <location evidence="1">Nucleus</location>
    </subcellularLocation>
</comment>
<keyword evidence="6" id="KW-0805">Transcription regulation</keyword>
<evidence type="ECO:0000313" key="13">
    <source>
        <dbReference type="Proteomes" id="UP001632038"/>
    </source>
</evidence>
<gene>
    <name evidence="12" type="ORF">CASFOL_036194</name>
</gene>
<dbReference type="InterPro" id="IPR049808">
    <property type="entry name" value="CONSTANS-like_Bbox1"/>
</dbReference>